<dbReference type="AlphaFoldDB" id="A0A2P2ECW4"/>
<evidence type="ECO:0000313" key="3">
    <source>
        <dbReference type="Proteomes" id="UP000245086"/>
    </source>
</evidence>
<dbReference type="SUPFAM" id="SSF52317">
    <property type="entry name" value="Class I glutamine amidotransferase-like"/>
    <property type="match status" value="1"/>
</dbReference>
<keyword evidence="1" id="KW-0812">Transmembrane</keyword>
<dbReference type="EMBL" id="BFBR01000008">
    <property type="protein sequence ID" value="GBF58899.1"/>
    <property type="molecule type" value="Genomic_DNA"/>
</dbReference>
<reference evidence="2 3" key="1">
    <citation type="journal article" date="2018" name="Genome Announc.">
        <title>Draft Genome Sequence of "Candidatus Phycosocius bacilliformis," an Alphaproteobacterial Ectosymbiont of the Hydrocarbon-Producing Green Alga Botryococcus braunii.</title>
        <authorList>
            <person name="Tanabe Y."/>
            <person name="Yamaguchi H."/>
            <person name="Watanabe M.M."/>
        </authorList>
    </citation>
    <scope>NUCLEOTIDE SEQUENCE [LARGE SCALE GENOMIC DNA]</scope>
    <source>
        <strain evidence="2 3">BOTRYCO-2</strain>
    </source>
</reference>
<keyword evidence="1" id="KW-1133">Transmembrane helix</keyword>
<dbReference type="InterPro" id="IPR029062">
    <property type="entry name" value="Class_I_gatase-like"/>
</dbReference>
<dbReference type="PANTHER" id="PTHR37947:SF1">
    <property type="entry name" value="BLL2462 PROTEIN"/>
    <property type="match status" value="1"/>
</dbReference>
<dbReference type="RefSeq" id="WP_192576335.1">
    <property type="nucleotide sequence ID" value="NZ_BFBR01000008.1"/>
</dbReference>
<dbReference type="InterPro" id="IPR036465">
    <property type="entry name" value="vWFA_dom_sf"/>
</dbReference>
<proteinExistence type="predicted"/>
<gene>
    <name evidence="2" type="ORF">PbB2_02589</name>
</gene>
<comment type="caution">
    <text evidence="2">The sequence shown here is derived from an EMBL/GenBank/DDBJ whole genome shotgun (WGS) entry which is preliminary data.</text>
</comment>
<dbReference type="PANTHER" id="PTHR37947">
    <property type="entry name" value="BLL2462 PROTEIN"/>
    <property type="match status" value="1"/>
</dbReference>
<feature type="transmembrane region" description="Helical" evidence="1">
    <location>
        <begin position="46"/>
        <end position="64"/>
    </location>
</feature>
<evidence type="ECO:0000313" key="2">
    <source>
        <dbReference type="EMBL" id="GBF58899.1"/>
    </source>
</evidence>
<dbReference type="SUPFAM" id="SSF53300">
    <property type="entry name" value="vWA-like"/>
    <property type="match status" value="1"/>
</dbReference>
<accession>A0A2P2ECW4</accession>
<dbReference type="Gene3D" id="3.40.50.880">
    <property type="match status" value="1"/>
</dbReference>
<evidence type="ECO:0000256" key="1">
    <source>
        <dbReference type="SAM" id="Phobius"/>
    </source>
</evidence>
<evidence type="ECO:0008006" key="4">
    <source>
        <dbReference type="Google" id="ProtNLM"/>
    </source>
</evidence>
<keyword evidence="3" id="KW-1185">Reference proteome</keyword>
<name>A0A2P2ECW4_9PROT</name>
<keyword evidence="1" id="KW-0472">Membrane</keyword>
<feature type="transmembrane region" description="Helical" evidence="1">
    <location>
        <begin position="659"/>
        <end position="676"/>
    </location>
</feature>
<sequence length="693" mass="73299">MNGSGTAAFVSRLGFDPVLPSWALLALGLAALILLVIYARLGGKAILARLALICVLILGLSGPSQVRETRIGLKDIVLVLVDQSESMLLADRVNGTQSALAALQAKLSQVPDLEVRISQIKDGPGGTALASGLEEALASLPMDRIAGAIVLTDGRFSDGDEAARPFPIHQILIGSPNERDRRLVLRAAPRQAPIGELAKVIVRVEDTGDTAPLTVQIGDGPAETQIVPTGQDVAISIPITQRGPVPIAVETPEATGDISTANNGLAVTITGVRDRLRVLLVTGQPYAGSRAWRNLLKSDPSVDLVQFTILRPPETEDFTPTEELSLIPFPTRELFIEKIDSFDLVVFDRFSRLSVLPDDYLDSVAQWVEGGGAFLMLAGPAEALNQGVQSTPLARILPVVAKGAPLETPFRPSLSARGLTHPVSASLAAQADSWGRWLRVQPSTASGDVLLEGAGQPLLVLGQVGRGRVAAVMSDQAWLWRRGYDGGGPFDELFRRTAHWLMKESDLEADRLVLTSLPGLLQVERRTAADPGPARIRTSRQTTELMLKSDTPGIWRGQTAIAKPGLAFVQSGDKRGFIVAGIGNPEEARLLSADGQALSAPQARQGGGSVTFVGRAGTGALPAITRLGRNGSARGAEIGLRKAGASAVTATSREALLPAWVYAVILAGLALVAWWLEGRLSRVLPSQGATTRP</sequence>
<feature type="transmembrane region" description="Helical" evidence="1">
    <location>
        <begin position="20"/>
        <end position="39"/>
    </location>
</feature>
<dbReference type="Proteomes" id="UP000245086">
    <property type="component" value="Unassembled WGS sequence"/>
</dbReference>
<organism evidence="2 3">
    <name type="scientific">Candidatus Phycosocius bacilliformis</name>
    <dbReference type="NCBI Taxonomy" id="1445552"/>
    <lineage>
        <taxon>Bacteria</taxon>
        <taxon>Pseudomonadati</taxon>
        <taxon>Pseudomonadota</taxon>
        <taxon>Alphaproteobacteria</taxon>
        <taxon>Caulobacterales</taxon>
        <taxon>Caulobacterales incertae sedis</taxon>
        <taxon>Candidatus Phycosocius</taxon>
    </lineage>
</organism>
<protein>
    <recommendedName>
        <fullName evidence="4">Glutamine amidotransferase domain-containing protein</fullName>
    </recommendedName>
</protein>